<dbReference type="CDD" id="cd12148">
    <property type="entry name" value="fungal_TF_MHR"/>
    <property type="match status" value="1"/>
</dbReference>
<evidence type="ECO:0000256" key="4">
    <source>
        <dbReference type="ARBA" id="ARBA00022723"/>
    </source>
</evidence>
<feature type="transmembrane region" description="Helical" evidence="9">
    <location>
        <begin position="1070"/>
        <end position="1092"/>
    </location>
</feature>
<dbReference type="SMART" id="SM00066">
    <property type="entry name" value="GAL4"/>
    <property type="match status" value="1"/>
</dbReference>
<dbReference type="Pfam" id="PF00172">
    <property type="entry name" value="Zn_clus"/>
    <property type="match status" value="1"/>
</dbReference>
<reference evidence="12 13" key="1">
    <citation type="journal article" date="2024" name="Microbiol. Resour. Announc.">
        <title>Genome annotations for the ascomycete fungi Trichoderma harzianum, Trichoderma aggressivum, and Purpureocillium lilacinum.</title>
        <authorList>
            <person name="Beijen E.P.W."/>
            <person name="Ohm R.A."/>
        </authorList>
    </citation>
    <scope>NUCLEOTIDE SEQUENCE [LARGE SCALE GENOMIC DNA]</scope>
    <source>
        <strain evidence="12 13">CBS 150709</strain>
    </source>
</reference>
<feature type="region of interest" description="Disordered" evidence="8">
    <location>
        <begin position="1834"/>
        <end position="1876"/>
    </location>
</feature>
<evidence type="ECO:0000256" key="8">
    <source>
        <dbReference type="SAM" id="MobiDB-lite"/>
    </source>
</evidence>
<dbReference type="Gene3D" id="1.20.1250.20">
    <property type="entry name" value="MFS general substrate transporter like domains"/>
    <property type="match status" value="2"/>
</dbReference>
<evidence type="ECO:0000256" key="7">
    <source>
        <dbReference type="ARBA" id="ARBA00023242"/>
    </source>
</evidence>
<feature type="transmembrane region" description="Helical" evidence="9">
    <location>
        <begin position="511"/>
        <end position="532"/>
    </location>
</feature>
<evidence type="ECO:0000256" key="3">
    <source>
        <dbReference type="ARBA" id="ARBA00022692"/>
    </source>
</evidence>
<evidence type="ECO:0000259" key="10">
    <source>
        <dbReference type="PROSITE" id="PS50048"/>
    </source>
</evidence>
<dbReference type="InterPro" id="IPR011701">
    <property type="entry name" value="MFS"/>
</dbReference>
<evidence type="ECO:0000313" key="13">
    <source>
        <dbReference type="Proteomes" id="UP001287286"/>
    </source>
</evidence>
<feature type="transmembrane region" description="Helical" evidence="9">
    <location>
        <begin position="800"/>
        <end position="817"/>
    </location>
</feature>
<sequence length="1876" mass="206953">MKRARPDGSQSSPSQDAAEHQPKISRKIRACQACQNRKIKCNLEPGQDQCVRCARLGLSCIVNKSLQTLLDDENEWKKTMEAQMHSLQAALAEVQKVLNLPQSSGVPRVPSVSLDGSSFSQSPDVARAAAPSQGPPSGPRPIRPTGMTRENSVEAEAPDREDQAMVNAPMASLFEVTKLRNIRNEPWARGRRPSSRSLQHDFIAQGRFSEEEAEKLFVKFGETLNAYLWGGIALVHDTLASARESSSLLTAAILAVTALHAQDEGRAFDVCYPIFLDLVSQAMFDRYHTLDDVRGLAIGAFWLSDLSWKLSGLAVRIATELNLHQFSAKALRDAPQYIEEARLWYLLYVCDHHFSVAYGRPSVFTENSTITCHETFLQLPGITESDFRLHSQVGVFKILSRIYHAFGPDRSRMIASDEFEILRRFDVDLGHWRNHWEPRLRPNKYISEYPAKGVILHYHFARLQLFSICLRGLRPDEQYSMSPERRYFVNLAISSASAALELVLHDPDMRRAVIGVPLYLLTTIAYACLFLMKAQSQWRSASLNIRYEDVVSLIEGIVALLEETRPCVRHVAHFLGRGLDGMLQKFKERNAASTIKSLSQAGQPTPQNWAGEPMMPDWNSWMFGTGMPNQFGLESDNYGLNFLDALNSQMPAVPRGQNPASPPPRQSAASFQPAAGVNPPGPAANPTQAHEGLPLDAQAKCKRAMAWSGRVLDWQPVQPPNAVEQGFALLTPARLVLASPVPSSVCISSRRIDMEPVKSPSVEVKEAPCRGPPRQDDGLAEALRSYVPGSDEEKKLVRKIDAYFLPMLWAMYILNYIDRTNIGNAKIAGMSKDLGLTDDGYAWVLSVFFFGYLICEVPSNMILTRSRPSIFLPTIMLVWGATSALMSISKSYGALLAFRFILGCLEAGFFPGVLFLLSCWYTKQEVGKRFAIFYTASVVSGAFGGILAGAITSDLHDAHGIAGWRWLFIVEGVATVGVALVAYFVLLDYPATSKRLTPEERLLATVRIVHDGISNGSAGRRHLSHWQAFLAAISDPRTYLFVVLFMLDVGSGTISYFIPTITLSLGYNTVRAQYMTVPIYAVAATCCNLTAWSSDRHVERRWHVAGPLAVGCVCAVVCVAVQTAVVRYVMLCFIAAGIWTALPLILTWTSNVIVLPPEKRAIVIAMVNAFGNFSSVYGSRIWPSTDAPGYRIGFGVTAGFLGAGAALAAVIPVLCNLIDGPGLENNSAYTVPWRSTSAILLELSSRRLLRSGACRRANGTRHDAQRAPVGTGGRRGERTTQASRSIWLSLAPQPQVAVRRGRLGDSHARFHARWSDDAAASLALGKPGGEPIQGRLHLATRAQPQASRPRYRFVPAPSTRIVEVASQHPPTHAEHNMSSTFDPFYETGEKALGQMKFVEYSPVNKAKVYRTGQAEPSSLLHDPLSQLGPQDDCIVVVPFTGFNPLQTQDALEHVVREWGIPGEIYRHLVQNQGGDRFEVNADGVRWQSWRIPVGAWPWGLLTSYPTYFAVGTPVNAACAPLRVLAFVAKDRISKTDVALKGYVRADLAGVSCELKLLYLQALLIMTVNDNWHNCTESIKRSIHRNMGALRDARKNVSYSESMTHASEYQFVSTTNMVYLKSVLDHAGAVASAASKLSVPQSSRELLRATCDIAHNSQQEFIDNLTTFTALREALDAELRNCAVAVQNNSLDYVRQSLIDMRQVSRSSQKQAEEMHKYAEQAKEDTRYMRRLALITMCFLPSTTVAAMFSMPFLSLDDNLSFKAISKFWIFVVVSLLFTGLTFAASFSWDVLSRMKAAQNGAKQEEQDVDNAGDDLRPRPHVDVELSEMAKILMSRLPVKEGPDSDDDDDDEDDGAGAESGGDAEPGASKLPALPAP</sequence>
<dbReference type="EMBL" id="JAWRVI010000029">
    <property type="protein sequence ID" value="KAK4087753.1"/>
    <property type="molecule type" value="Genomic_DNA"/>
</dbReference>
<dbReference type="Proteomes" id="UP001287286">
    <property type="component" value="Unassembled WGS sequence"/>
</dbReference>
<feature type="compositionally biased region" description="Polar residues" evidence="8">
    <location>
        <begin position="594"/>
        <end position="608"/>
    </location>
</feature>
<dbReference type="PROSITE" id="PS50850">
    <property type="entry name" value="MFS"/>
    <property type="match status" value="1"/>
</dbReference>
<feature type="compositionally biased region" description="Pro residues" evidence="8">
    <location>
        <begin position="133"/>
        <end position="142"/>
    </location>
</feature>
<keyword evidence="2" id="KW-0813">Transport</keyword>
<feature type="transmembrane region" description="Helical" evidence="9">
    <location>
        <begin position="1731"/>
        <end position="1755"/>
    </location>
</feature>
<dbReference type="SMART" id="SM00906">
    <property type="entry name" value="Fungal_trans"/>
    <property type="match status" value="1"/>
</dbReference>
<comment type="subcellular location">
    <subcellularLocation>
        <location evidence="1">Membrane</location>
        <topology evidence="1">Multi-pass membrane protein</topology>
    </subcellularLocation>
</comment>
<dbReference type="InterPro" id="IPR036864">
    <property type="entry name" value="Zn2-C6_fun-type_DNA-bd_sf"/>
</dbReference>
<dbReference type="Pfam" id="PF04082">
    <property type="entry name" value="Fungal_trans"/>
    <property type="match status" value="1"/>
</dbReference>
<evidence type="ECO:0000313" key="12">
    <source>
        <dbReference type="EMBL" id="KAK4087753.1"/>
    </source>
</evidence>
<dbReference type="InterPro" id="IPR007219">
    <property type="entry name" value="XnlR_reg_dom"/>
</dbReference>
<evidence type="ECO:0000256" key="1">
    <source>
        <dbReference type="ARBA" id="ARBA00004141"/>
    </source>
</evidence>
<keyword evidence="13" id="KW-1185">Reference proteome</keyword>
<dbReference type="Gene3D" id="4.10.240.10">
    <property type="entry name" value="Zn(2)-C6 fungal-type DNA-binding domain"/>
    <property type="match status" value="1"/>
</dbReference>
<dbReference type="Pfam" id="PF07690">
    <property type="entry name" value="MFS_1"/>
    <property type="match status" value="1"/>
</dbReference>
<feature type="transmembrane region" description="Helical" evidence="9">
    <location>
        <begin position="1161"/>
        <end position="1182"/>
    </location>
</feature>
<feature type="transmembrane region" description="Helical" evidence="9">
    <location>
        <begin position="1194"/>
        <end position="1218"/>
    </location>
</feature>
<evidence type="ECO:0000256" key="2">
    <source>
        <dbReference type="ARBA" id="ARBA00022448"/>
    </source>
</evidence>
<dbReference type="InterPro" id="IPR001138">
    <property type="entry name" value="Zn2Cys6_DnaBD"/>
</dbReference>
<keyword evidence="3 9" id="KW-0812">Transmembrane</keyword>
<dbReference type="InterPro" id="IPR020846">
    <property type="entry name" value="MFS_dom"/>
</dbReference>
<feature type="transmembrane region" description="Helical" evidence="9">
    <location>
        <begin position="963"/>
        <end position="986"/>
    </location>
</feature>
<protein>
    <submittedName>
        <fullName evidence="12">Transcriptional regulator family: Fungal Specific TF</fullName>
    </submittedName>
</protein>
<feature type="transmembrane region" description="Helical" evidence="9">
    <location>
        <begin position="840"/>
        <end position="858"/>
    </location>
</feature>
<comment type="caution">
    <text evidence="12">The sequence shown here is derived from an EMBL/GenBank/DDBJ whole genome shotgun (WGS) entry which is preliminary data.</text>
</comment>
<feature type="region of interest" description="Disordered" evidence="8">
    <location>
        <begin position="104"/>
        <end position="163"/>
    </location>
</feature>
<feature type="region of interest" description="Disordered" evidence="8">
    <location>
        <begin position="1"/>
        <end position="23"/>
    </location>
</feature>
<feature type="compositionally biased region" description="Acidic residues" evidence="8">
    <location>
        <begin position="1843"/>
        <end position="1855"/>
    </location>
</feature>
<feature type="domain" description="Major facilitator superfamily (MFS) profile" evidence="11">
    <location>
        <begin position="804"/>
        <end position="1221"/>
    </location>
</feature>
<gene>
    <name evidence="12" type="ORF">Purlil1_7810</name>
</gene>
<feature type="compositionally biased region" description="Low complexity" evidence="8">
    <location>
        <begin position="666"/>
        <end position="678"/>
    </location>
</feature>
<evidence type="ECO:0000256" key="9">
    <source>
        <dbReference type="SAM" id="Phobius"/>
    </source>
</evidence>
<keyword evidence="5 9" id="KW-1133">Transmembrane helix</keyword>
<feature type="transmembrane region" description="Helical" evidence="9">
    <location>
        <begin position="1128"/>
        <end position="1149"/>
    </location>
</feature>
<feature type="compositionally biased region" description="Polar residues" evidence="8">
    <location>
        <begin position="114"/>
        <end position="123"/>
    </location>
</feature>
<name>A0ABR0BWF8_PURLI</name>
<feature type="transmembrane region" description="Helical" evidence="9">
    <location>
        <begin position="930"/>
        <end position="951"/>
    </location>
</feature>
<feature type="domain" description="Zn(2)-C6 fungal-type" evidence="10">
    <location>
        <begin position="30"/>
        <end position="62"/>
    </location>
</feature>
<feature type="transmembrane region" description="Helical" evidence="9">
    <location>
        <begin position="1039"/>
        <end position="1058"/>
    </location>
</feature>
<proteinExistence type="predicted"/>
<dbReference type="SUPFAM" id="SSF57701">
    <property type="entry name" value="Zn2/Cys6 DNA-binding domain"/>
    <property type="match status" value="1"/>
</dbReference>
<evidence type="ECO:0000256" key="6">
    <source>
        <dbReference type="ARBA" id="ARBA00023136"/>
    </source>
</evidence>
<keyword evidence="6 9" id="KW-0472">Membrane</keyword>
<feature type="transmembrane region" description="Helical" evidence="9">
    <location>
        <begin position="1104"/>
        <end position="1122"/>
    </location>
</feature>
<keyword evidence="4" id="KW-0479">Metal-binding</keyword>
<feature type="region of interest" description="Disordered" evidence="8">
    <location>
        <begin position="650"/>
        <end position="690"/>
    </location>
</feature>
<dbReference type="PANTHER" id="PTHR43791">
    <property type="entry name" value="PERMEASE-RELATED"/>
    <property type="match status" value="1"/>
</dbReference>
<dbReference type="SUPFAM" id="SSF103473">
    <property type="entry name" value="MFS general substrate transporter"/>
    <property type="match status" value="1"/>
</dbReference>
<feature type="region of interest" description="Disordered" evidence="8">
    <location>
        <begin position="1256"/>
        <end position="1279"/>
    </location>
</feature>
<keyword evidence="7" id="KW-0539">Nucleus</keyword>
<feature type="transmembrane region" description="Helical" evidence="9">
    <location>
        <begin position="1767"/>
        <end position="1788"/>
    </location>
</feature>
<evidence type="ECO:0000256" key="5">
    <source>
        <dbReference type="ARBA" id="ARBA00022989"/>
    </source>
</evidence>
<feature type="transmembrane region" description="Helical" evidence="9">
    <location>
        <begin position="894"/>
        <end position="918"/>
    </location>
</feature>
<dbReference type="PROSITE" id="PS50048">
    <property type="entry name" value="ZN2_CY6_FUNGAL_2"/>
    <property type="match status" value="1"/>
</dbReference>
<feature type="region of interest" description="Disordered" evidence="8">
    <location>
        <begin position="594"/>
        <end position="613"/>
    </location>
</feature>
<organism evidence="12 13">
    <name type="scientific">Purpureocillium lilacinum</name>
    <name type="common">Paecilomyces lilacinus</name>
    <dbReference type="NCBI Taxonomy" id="33203"/>
    <lineage>
        <taxon>Eukaryota</taxon>
        <taxon>Fungi</taxon>
        <taxon>Dikarya</taxon>
        <taxon>Ascomycota</taxon>
        <taxon>Pezizomycotina</taxon>
        <taxon>Sordariomycetes</taxon>
        <taxon>Hypocreomycetidae</taxon>
        <taxon>Hypocreales</taxon>
        <taxon>Ophiocordycipitaceae</taxon>
        <taxon>Purpureocillium</taxon>
    </lineage>
</organism>
<dbReference type="InterPro" id="IPR036259">
    <property type="entry name" value="MFS_trans_sf"/>
</dbReference>
<accession>A0ABR0BWF8</accession>
<feature type="transmembrane region" description="Helical" evidence="9">
    <location>
        <begin position="870"/>
        <end position="888"/>
    </location>
</feature>
<dbReference type="Gene3D" id="1.20.58.340">
    <property type="entry name" value="Magnesium transport protein CorA, transmembrane region"/>
    <property type="match status" value="1"/>
</dbReference>
<dbReference type="PANTHER" id="PTHR43791:SF38">
    <property type="entry name" value="MAJOR FACILITATOR SUPERFAMILY (MFS) PROFILE DOMAIN-CONTAINING PROTEIN"/>
    <property type="match status" value="1"/>
</dbReference>
<evidence type="ECO:0000259" key="11">
    <source>
        <dbReference type="PROSITE" id="PS50850"/>
    </source>
</evidence>
<dbReference type="CDD" id="cd00067">
    <property type="entry name" value="GAL4"/>
    <property type="match status" value="1"/>
</dbReference>